<dbReference type="AlphaFoldDB" id="A0A9D1XB56"/>
<keyword evidence="4" id="KW-0676">Redox-active center</keyword>
<protein>
    <submittedName>
        <fullName evidence="7">AhpC/TSA family protein</fullName>
    </submittedName>
</protein>
<evidence type="ECO:0000256" key="3">
    <source>
        <dbReference type="ARBA" id="ARBA00023157"/>
    </source>
</evidence>
<dbReference type="CDD" id="cd02966">
    <property type="entry name" value="TlpA_like_family"/>
    <property type="match status" value="1"/>
</dbReference>
<reference evidence="7" key="2">
    <citation type="submission" date="2021-04" db="EMBL/GenBank/DDBJ databases">
        <authorList>
            <person name="Gilroy R."/>
        </authorList>
    </citation>
    <scope>NUCLEOTIDE SEQUENCE</scope>
    <source>
        <strain evidence="7">ChiGjej6B6-14162</strain>
    </source>
</reference>
<keyword evidence="2" id="KW-0201">Cytochrome c-type biogenesis</keyword>
<keyword evidence="5" id="KW-0732">Signal</keyword>
<dbReference type="InterPro" id="IPR025380">
    <property type="entry name" value="DUF4369"/>
</dbReference>
<dbReference type="InterPro" id="IPR036249">
    <property type="entry name" value="Thioredoxin-like_sf"/>
</dbReference>
<evidence type="ECO:0000256" key="4">
    <source>
        <dbReference type="ARBA" id="ARBA00023284"/>
    </source>
</evidence>
<feature type="signal peptide" evidence="5">
    <location>
        <begin position="1"/>
        <end position="18"/>
    </location>
</feature>
<evidence type="ECO:0000313" key="7">
    <source>
        <dbReference type="EMBL" id="HIX75802.1"/>
    </source>
</evidence>
<evidence type="ECO:0000256" key="5">
    <source>
        <dbReference type="SAM" id="SignalP"/>
    </source>
</evidence>
<organism evidence="7 8">
    <name type="scientific">Candidatus Parabacteroides intestinipullorum</name>
    <dbReference type="NCBI Taxonomy" id="2838723"/>
    <lineage>
        <taxon>Bacteria</taxon>
        <taxon>Pseudomonadati</taxon>
        <taxon>Bacteroidota</taxon>
        <taxon>Bacteroidia</taxon>
        <taxon>Bacteroidales</taxon>
        <taxon>Tannerellaceae</taxon>
        <taxon>Parabacteroides</taxon>
    </lineage>
</organism>
<dbReference type="InterPro" id="IPR017937">
    <property type="entry name" value="Thioredoxin_CS"/>
</dbReference>
<sequence length="365" mass="40053">MKKLMTMAASALLLVACGEKPGYTITGTVNNPDMNGKMVYLTPYGIPDAAATDSAVINNGQFTLSGTQASAQLYQLKVNTGNESERGYQTVFILENGQLQAALDAKNSSVKGTPENDAYASLYGQLASFDQEMEKLNADSRSTDKAIAEAAANKIDELSKQALAKITEYIKANSNKLSAAKLFVENNYEMAEEDLFAIVDKADSLFKSAPRMEKLLPVIEARRNVAVGKKFADFEMTDMNGKTRKLSEFVGNGKIVLIDFWASWCPPCRRDMPNIVEVYKQYKNKGFEIVGVSLDSKKEAWEKGVKDLDITWMQLSDLQGWKNAGAKLYGVNSIPHTVLVDKDGTIIAKGLHGKEIGEKLAEMLK</sequence>
<dbReference type="PROSITE" id="PS00194">
    <property type="entry name" value="THIOREDOXIN_1"/>
    <property type="match status" value="1"/>
</dbReference>
<dbReference type="InterPro" id="IPR050553">
    <property type="entry name" value="Thioredoxin_ResA/DsbE_sf"/>
</dbReference>
<dbReference type="SUPFAM" id="SSF52833">
    <property type="entry name" value="Thioredoxin-like"/>
    <property type="match status" value="1"/>
</dbReference>
<dbReference type="Gene3D" id="3.40.30.10">
    <property type="entry name" value="Glutaredoxin"/>
    <property type="match status" value="1"/>
</dbReference>
<proteinExistence type="predicted"/>
<dbReference type="PROSITE" id="PS51257">
    <property type="entry name" value="PROKAR_LIPOPROTEIN"/>
    <property type="match status" value="1"/>
</dbReference>
<dbReference type="Pfam" id="PF14289">
    <property type="entry name" value="DUF4369"/>
    <property type="match status" value="1"/>
</dbReference>
<dbReference type="Pfam" id="PF00578">
    <property type="entry name" value="AhpC-TSA"/>
    <property type="match status" value="1"/>
</dbReference>
<dbReference type="GO" id="GO:0030313">
    <property type="term" value="C:cell envelope"/>
    <property type="evidence" value="ECO:0007669"/>
    <property type="project" value="UniProtKB-SubCell"/>
</dbReference>
<dbReference type="InterPro" id="IPR000866">
    <property type="entry name" value="AhpC/TSA"/>
</dbReference>
<comment type="subcellular location">
    <subcellularLocation>
        <location evidence="1">Cell envelope</location>
    </subcellularLocation>
</comment>
<dbReference type="PANTHER" id="PTHR42852:SF6">
    <property type="entry name" value="THIOL:DISULFIDE INTERCHANGE PROTEIN DSBE"/>
    <property type="match status" value="1"/>
</dbReference>
<keyword evidence="3" id="KW-1015">Disulfide bond</keyword>
<dbReference type="GO" id="GO:0017004">
    <property type="term" value="P:cytochrome complex assembly"/>
    <property type="evidence" value="ECO:0007669"/>
    <property type="project" value="UniProtKB-KW"/>
</dbReference>
<dbReference type="PANTHER" id="PTHR42852">
    <property type="entry name" value="THIOL:DISULFIDE INTERCHANGE PROTEIN DSBE"/>
    <property type="match status" value="1"/>
</dbReference>
<gene>
    <name evidence="7" type="ORF">H9977_12335</name>
</gene>
<accession>A0A9D1XB56</accession>
<comment type="caution">
    <text evidence="7">The sequence shown here is derived from an EMBL/GenBank/DDBJ whole genome shotgun (WGS) entry which is preliminary data.</text>
</comment>
<evidence type="ECO:0000259" key="6">
    <source>
        <dbReference type="PROSITE" id="PS51352"/>
    </source>
</evidence>
<reference evidence="7" key="1">
    <citation type="journal article" date="2021" name="PeerJ">
        <title>Extensive microbial diversity within the chicken gut microbiome revealed by metagenomics and culture.</title>
        <authorList>
            <person name="Gilroy R."/>
            <person name="Ravi A."/>
            <person name="Getino M."/>
            <person name="Pursley I."/>
            <person name="Horton D.L."/>
            <person name="Alikhan N.F."/>
            <person name="Baker D."/>
            <person name="Gharbi K."/>
            <person name="Hall N."/>
            <person name="Watson M."/>
            <person name="Adriaenssens E.M."/>
            <person name="Foster-Nyarko E."/>
            <person name="Jarju S."/>
            <person name="Secka A."/>
            <person name="Antonio M."/>
            <person name="Oren A."/>
            <person name="Chaudhuri R.R."/>
            <person name="La Ragione R."/>
            <person name="Hildebrand F."/>
            <person name="Pallen M.J."/>
        </authorList>
    </citation>
    <scope>NUCLEOTIDE SEQUENCE</scope>
    <source>
        <strain evidence="7">ChiGjej6B6-14162</strain>
    </source>
</reference>
<dbReference type="PROSITE" id="PS51352">
    <property type="entry name" value="THIOREDOXIN_2"/>
    <property type="match status" value="1"/>
</dbReference>
<evidence type="ECO:0000256" key="2">
    <source>
        <dbReference type="ARBA" id="ARBA00022748"/>
    </source>
</evidence>
<feature type="chain" id="PRO_5039051838" evidence="5">
    <location>
        <begin position="19"/>
        <end position="365"/>
    </location>
</feature>
<feature type="domain" description="Thioredoxin" evidence="6">
    <location>
        <begin position="225"/>
        <end position="365"/>
    </location>
</feature>
<evidence type="ECO:0000313" key="8">
    <source>
        <dbReference type="Proteomes" id="UP000886740"/>
    </source>
</evidence>
<dbReference type="InterPro" id="IPR013766">
    <property type="entry name" value="Thioredoxin_domain"/>
</dbReference>
<evidence type="ECO:0000256" key="1">
    <source>
        <dbReference type="ARBA" id="ARBA00004196"/>
    </source>
</evidence>
<dbReference type="EMBL" id="DXEL01000085">
    <property type="protein sequence ID" value="HIX75802.1"/>
    <property type="molecule type" value="Genomic_DNA"/>
</dbReference>
<name>A0A9D1XB56_9BACT</name>
<dbReference type="Proteomes" id="UP000886740">
    <property type="component" value="Unassembled WGS sequence"/>
</dbReference>